<evidence type="ECO:0008006" key="3">
    <source>
        <dbReference type="Google" id="ProtNLM"/>
    </source>
</evidence>
<dbReference type="RefSeq" id="WP_267150599.1">
    <property type="nucleotide sequence ID" value="NZ_JAPMLT010000002.1"/>
</dbReference>
<name>A0ABT3WXF3_9BACL</name>
<organism evidence="1 2">
    <name type="scientific">Tumebacillus lacus</name>
    <dbReference type="NCBI Taxonomy" id="2995335"/>
    <lineage>
        <taxon>Bacteria</taxon>
        <taxon>Bacillati</taxon>
        <taxon>Bacillota</taxon>
        <taxon>Bacilli</taxon>
        <taxon>Bacillales</taxon>
        <taxon>Alicyclobacillaceae</taxon>
        <taxon>Tumebacillus</taxon>
    </lineage>
</organism>
<evidence type="ECO:0000313" key="2">
    <source>
        <dbReference type="Proteomes" id="UP001208017"/>
    </source>
</evidence>
<gene>
    <name evidence="1" type="ORF">OS242_05225</name>
</gene>
<reference evidence="1 2" key="1">
    <citation type="submission" date="2022-11" db="EMBL/GenBank/DDBJ databases">
        <title>Study of microbial diversity in lake waters.</title>
        <authorList>
            <person name="Zhang J."/>
        </authorList>
    </citation>
    <scope>NUCLEOTIDE SEQUENCE [LARGE SCALE GENOMIC DNA]</scope>
    <source>
        <strain evidence="1 2">DT12</strain>
    </source>
</reference>
<sequence length="203" mass="23158">MKKRYALLLTGALAFGGLGFYNSIAQEETYTNIKIATASASYQRYQSIDELEEEAELVVIGRYTGDRELYFRDADHGGPGITLSKSSVEIEKVLKGDVQKKKTITVFEEGYIKKDYYVNTEGYTWMNENGKYLLFLIPNRFNDTYVIVGMHQGKYDLNLTNRAAPQEDSKEAFLDSNVEYMGHAQGLDAFYQLKEQAKAKYKL</sequence>
<dbReference type="Proteomes" id="UP001208017">
    <property type="component" value="Unassembled WGS sequence"/>
</dbReference>
<protein>
    <recommendedName>
        <fullName evidence="3">Bypass of forespore C C-terminal domain-containing protein</fullName>
    </recommendedName>
</protein>
<accession>A0ABT3WXF3</accession>
<comment type="caution">
    <text evidence="1">The sequence shown here is derived from an EMBL/GenBank/DDBJ whole genome shotgun (WGS) entry which is preliminary data.</text>
</comment>
<keyword evidence="2" id="KW-1185">Reference proteome</keyword>
<evidence type="ECO:0000313" key="1">
    <source>
        <dbReference type="EMBL" id="MCX7569354.1"/>
    </source>
</evidence>
<proteinExistence type="predicted"/>
<dbReference type="EMBL" id="JAPMLT010000002">
    <property type="protein sequence ID" value="MCX7569354.1"/>
    <property type="molecule type" value="Genomic_DNA"/>
</dbReference>